<dbReference type="InterPro" id="IPR006896">
    <property type="entry name" value="Sec23/24_trunk_dom"/>
</dbReference>
<evidence type="ECO:0000259" key="13">
    <source>
        <dbReference type="Pfam" id="PF04810"/>
    </source>
</evidence>
<accession>A0A1Y2CHE4</accession>
<dbReference type="InterPro" id="IPR006900">
    <property type="entry name" value="Sec23/24_helical_dom"/>
</dbReference>
<dbReference type="GO" id="GO:0030127">
    <property type="term" value="C:COPII vesicle coat"/>
    <property type="evidence" value="ECO:0007669"/>
    <property type="project" value="InterPro"/>
</dbReference>
<evidence type="ECO:0000256" key="1">
    <source>
        <dbReference type="ARBA" id="ARBA00004394"/>
    </source>
</evidence>
<evidence type="ECO:0000259" key="16">
    <source>
        <dbReference type="Pfam" id="PF08033"/>
    </source>
</evidence>
<feature type="domain" description="Sec23/Sec24 trunk" evidence="14">
    <location>
        <begin position="140"/>
        <end position="321"/>
    </location>
</feature>
<dbReference type="Gene3D" id="2.30.30.380">
    <property type="entry name" value="Zn-finger domain of Sec23/24"/>
    <property type="match status" value="1"/>
</dbReference>
<dbReference type="SUPFAM" id="SSF81995">
    <property type="entry name" value="beta-sandwich domain of Sec23/24"/>
    <property type="match status" value="1"/>
</dbReference>
<feature type="domain" description="Zinc finger Sec23/Sec24-type" evidence="13">
    <location>
        <begin position="66"/>
        <end position="102"/>
    </location>
</feature>
<evidence type="ECO:0008006" key="19">
    <source>
        <dbReference type="Google" id="ProtNLM"/>
    </source>
</evidence>
<dbReference type="InterPro" id="IPR050550">
    <property type="entry name" value="SEC23_SEC24_subfamily"/>
</dbReference>
<dbReference type="GO" id="GO:0000149">
    <property type="term" value="F:SNARE binding"/>
    <property type="evidence" value="ECO:0007669"/>
    <property type="project" value="TreeGrafter"/>
</dbReference>
<keyword evidence="6" id="KW-0963">Cytoplasm</keyword>
<comment type="caution">
    <text evidence="17">The sequence shown here is derived from an EMBL/GenBank/DDBJ whole genome shotgun (WGS) entry which is preliminary data.</text>
</comment>
<evidence type="ECO:0000259" key="15">
    <source>
        <dbReference type="Pfam" id="PF04815"/>
    </source>
</evidence>
<dbReference type="OrthoDB" id="49016at2759"/>
<dbReference type="PANTHER" id="PTHR13803:SF39">
    <property type="entry name" value="SECRETORY 24AB, ISOFORM A"/>
    <property type="match status" value="1"/>
</dbReference>
<evidence type="ECO:0000256" key="4">
    <source>
        <dbReference type="ARBA" id="ARBA00008334"/>
    </source>
</evidence>
<keyword evidence="18" id="KW-1185">Reference proteome</keyword>
<evidence type="ECO:0000256" key="3">
    <source>
        <dbReference type="ARBA" id="ARBA00004586"/>
    </source>
</evidence>
<dbReference type="GO" id="GO:0005789">
    <property type="term" value="C:endoplasmic reticulum membrane"/>
    <property type="evidence" value="ECO:0007669"/>
    <property type="project" value="UniProtKB-SubCell"/>
</dbReference>
<protein>
    <recommendedName>
        <fullName evidence="19">Protein transport protein SEC24</fullName>
    </recommendedName>
</protein>
<comment type="similarity">
    <text evidence="4">Belongs to the SEC23/SEC24 family. SEC24 subfamily.</text>
</comment>
<keyword evidence="9" id="KW-0653">Protein transport</keyword>
<dbReference type="SUPFAM" id="SSF53300">
    <property type="entry name" value="vWA-like"/>
    <property type="match status" value="1"/>
</dbReference>
<evidence type="ECO:0000259" key="12">
    <source>
        <dbReference type="Pfam" id="PF00626"/>
    </source>
</evidence>
<dbReference type="Gene3D" id="3.40.50.410">
    <property type="entry name" value="von Willebrand factor, type A domain"/>
    <property type="match status" value="1"/>
</dbReference>
<keyword evidence="7" id="KW-0256">Endoplasmic reticulum</keyword>
<organism evidence="17 18">
    <name type="scientific">Rhizoclosmatium globosum</name>
    <dbReference type="NCBI Taxonomy" id="329046"/>
    <lineage>
        <taxon>Eukaryota</taxon>
        <taxon>Fungi</taxon>
        <taxon>Fungi incertae sedis</taxon>
        <taxon>Chytridiomycota</taxon>
        <taxon>Chytridiomycota incertae sedis</taxon>
        <taxon>Chytridiomycetes</taxon>
        <taxon>Chytridiales</taxon>
        <taxon>Chytriomycetaceae</taxon>
        <taxon>Rhizoclosmatium</taxon>
    </lineage>
</organism>
<evidence type="ECO:0000313" key="18">
    <source>
        <dbReference type="Proteomes" id="UP000193642"/>
    </source>
</evidence>
<dbReference type="Pfam" id="PF04815">
    <property type="entry name" value="Sec23_helical"/>
    <property type="match status" value="1"/>
</dbReference>
<dbReference type="PANTHER" id="PTHR13803">
    <property type="entry name" value="SEC24-RELATED PROTEIN"/>
    <property type="match status" value="1"/>
</dbReference>
<dbReference type="InterPro" id="IPR036175">
    <property type="entry name" value="Sec23/24_helical_dom_sf"/>
</dbReference>
<evidence type="ECO:0000256" key="11">
    <source>
        <dbReference type="ARBA" id="ARBA00023136"/>
    </source>
</evidence>
<dbReference type="Pfam" id="PF08033">
    <property type="entry name" value="Sec23_BS"/>
    <property type="match status" value="1"/>
</dbReference>
<dbReference type="Pfam" id="PF04810">
    <property type="entry name" value="zf-Sec23_Sec24"/>
    <property type="match status" value="1"/>
</dbReference>
<reference evidence="17 18" key="1">
    <citation type="submission" date="2016-07" db="EMBL/GenBank/DDBJ databases">
        <title>Pervasive Adenine N6-methylation of Active Genes in Fungi.</title>
        <authorList>
            <consortium name="DOE Joint Genome Institute"/>
            <person name="Mondo S.J."/>
            <person name="Dannebaum R.O."/>
            <person name="Kuo R.C."/>
            <person name="Labutti K."/>
            <person name="Haridas S."/>
            <person name="Kuo A."/>
            <person name="Salamov A."/>
            <person name="Ahrendt S.R."/>
            <person name="Lipzen A."/>
            <person name="Sullivan W."/>
            <person name="Andreopoulos W.B."/>
            <person name="Clum A."/>
            <person name="Lindquist E."/>
            <person name="Daum C."/>
            <person name="Ramamoorthy G.K."/>
            <person name="Gryganskyi A."/>
            <person name="Culley D."/>
            <person name="Magnuson J.K."/>
            <person name="James T.Y."/>
            <person name="O'Malley M.A."/>
            <person name="Stajich J.E."/>
            <person name="Spatafora J.W."/>
            <person name="Visel A."/>
            <person name="Grigoriev I.V."/>
        </authorList>
    </citation>
    <scope>NUCLEOTIDE SEQUENCE [LARGE SCALE GENOMIC DNA]</scope>
    <source>
        <strain evidence="17 18">JEL800</strain>
    </source>
</reference>
<name>A0A1Y2CHE4_9FUNG</name>
<dbReference type="InterPro" id="IPR036465">
    <property type="entry name" value="vWFA_dom_sf"/>
</dbReference>
<evidence type="ECO:0000256" key="6">
    <source>
        <dbReference type="ARBA" id="ARBA00022490"/>
    </source>
</evidence>
<dbReference type="GO" id="GO:0070971">
    <property type="term" value="C:endoplasmic reticulum exit site"/>
    <property type="evidence" value="ECO:0007669"/>
    <property type="project" value="EnsemblFungi"/>
</dbReference>
<dbReference type="Pfam" id="PF00626">
    <property type="entry name" value="Gelsolin"/>
    <property type="match status" value="1"/>
</dbReference>
<feature type="domain" description="Gelsolin-like" evidence="12">
    <location>
        <begin position="596"/>
        <end position="623"/>
    </location>
</feature>
<dbReference type="EMBL" id="MCGO01000016">
    <property type="protein sequence ID" value="ORY46471.1"/>
    <property type="molecule type" value="Genomic_DNA"/>
</dbReference>
<dbReference type="InterPro" id="IPR029006">
    <property type="entry name" value="ADF-H/Gelsolin-like_dom_sf"/>
</dbReference>
<feature type="domain" description="Sec23/Sec24 beta-sandwich" evidence="16">
    <location>
        <begin position="372"/>
        <end position="454"/>
    </location>
</feature>
<dbReference type="SUPFAM" id="SSF81811">
    <property type="entry name" value="Helical domain of Sec23/24"/>
    <property type="match status" value="1"/>
</dbReference>
<evidence type="ECO:0000256" key="2">
    <source>
        <dbReference type="ARBA" id="ARBA00004496"/>
    </source>
</evidence>
<keyword evidence="5" id="KW-0813">Transport</keyword>
<dbReference type="Proteomes" id="UP000193642">
    <property type="component" value="Unassembled WGS sequence"/>
</dbReference>
<dbReference type="InterPro" id="IPR036180">
    <property type="entry name" value="Gelsolin-like_dom_sf"/>
</dbReference>
<dbReference type="GO" id="GO:0006886">
    <property type="term" value="P:intracellular protein transport"/>
    <property type="evidence" value="ECO:0007669"/>
    <property type="project" value="InterPro"/>
</dbReference>
<dbReference type="SUPFAM" id="SSF82754">
    <property type="entry name" value="C-terminal, gelsolin-like domain of Sec23/24"/>
    <property type="match status" value="1"/>
</dbReference>
<gene>
    <name evidence="17" type="ORF">BCR33DRAFT_753525</name>
</gene>
<evidence type="ECO:0000313" key="17">
    <source>
        <dbReference type="EMBL" id="ORY46471.1"/>
    </source>
</evidence>
<sequence>MSPQFSVAQSPHSICPASYKRCTLNVIPQTQAVLTKTKLPFGLIVTPYRSLLPGEEPVPVINPPQIVRCRRCRTYINPWVQFVEQGTRWKCNMCFLTNEVPGFFDWDTDARQQVDRMKRAELTHSVVEYIAPQEYMVRPPQPVVMLFVIDVSFAAVQSGMVDIVCKTILEHLDSIPNSDGRTKVAFIAVDSSLHFFNLNVSFSDDSLLFPNHNLVVSDIEDAFLPLPEDLLVTLTESRLVIEKLLSNLPNLFRQTKNSQNALGRALQIGFKMISAIGGKIVVFQGSLPNLSEGGLKPREDPKLLGTPKEVTLLQPSNHFYKGQYIDIATLTGLSRVTGGGTWYYPSFNVSNPQDTAKFSAELHNFFARPLALEAVLRVRASKGIRMTRFHGNFFLRSTDLLALPAVNPDNSYGIEMEIQDPLGSSSACFQTALLHTNSNGERRIRVLTLTVPVTDTLGDIYTGADQYAIATLLAKKGIEKCLSSHIESARDEMVSRLCDIINSYKAAFTSSGQNSMLILPENLKLLPLLIMSTLKHIAFRTSGVIPSDVRSFAHAMMCVYSTESFVPNVHPRFWALHTMDSLAGTVDEATGQVIFPTVLNLSSEKLERHGLYLMDNGTDIFVWWDAPLPRNFVGSFLDSHSDGIVPGKTTLPQLPNDWSKREDGDANLRMLFLSHLMEDKLDSGNSYPLFWDTLGRS</sequence>
<feature type="domain" description="Sec23/Sec24 helical" evidence="15">
    <location>
        <begin position="465"/>
        <end position="564"/>
    </location>
</feature>
<dbReference type="InterPro" id="IPR006895">
    <property type="entry name" value="Znf_Sec23_Sec24"/>
</dbReference>
<keyword evidence="8" id="KW-0931">ER-Golgi transport</keyword>
<dbReference type="InterPro" id="IPR036174">
    <property type="entry name" value="Znf_Sec23_Sec24_sf"/>
</dbReference>
<evidence type="ECO:0000256" key="7">
    <source>
        <dbReference type="ARBA" id="ARBA00022824"/>
    </source>
</evidence>
<dbReference type="AlphaFoldDB" id="A0A1Y2CHE4"/>
<evidence type="ECO:0000256" key="10">
    <source>
        <dbReference type="ARBA" id="ARBA00023034"/>
    </source>
</evidence>
<dbReference type="SUPFAM" id="SSF82919">
    <property type="entry name" value="Zn-finger domain of Sec23/24"/>
    <property type="match status" value="1"/>
</dbReference>
<dbReference type="GO" id="GO:0005801">
    <property type="term" value="C:cis-Golgi network"/>
    <property type="evidence" value="ECO:0007669"/>
    <property type="project" value="EnsemblFungi"/>
</dbReference>
<dbReference type="InterPro" id="IPR012990">
    <property type="entry name" value="Beta-sandwich_Sec23_24"/>
</dbReference>
<keyword evidence="10" id="KW-0333">Golgi apparatus</keyword>
<dbReference type="GO" id="GO:0090110">
    <property type="term" value="P:COPII-coated vesicle cargo loading"/>
    <property type="evidence" value="ECO:0007669"/>
    <property type="project" value="TreeGrafter"/>
</dbReference>
<evidence type="ECO:0000256" key="5">
    <source>
        <dbReference type="ARBA" id="ARBA00022448"/>
    </source>
</evidence>
<dbReference type="Pfam" id="PF04811">
    <property type="entry name" value="Sec23_trunk"/>
    <property type="match status" value="1"/>
</dbReference>
<comment type="subcellular location">
    <subcellularLocation>
        <location evidence="2">Cytoplasm</location>
    </subcellularLocation>
    <subcellularLocation>
        <location evidence="3">Endoplasmic reticulum membrane</location>
    </subcellularLocation>
    <subcellularLocation>
        <location evidence="1">Golgi apparatus membrane</location>
    </subcellularLocation>
</comment>
<evidence type="ECO:0000259" key="14">
    <source>
        <dbReference type="Pfam" id="PF04811"/>
    </source>
</evidence>
<dbReference type="Gene3D" id="3.40.20.10">
    <property type="entry name" value="Severin"/>
    <property type="match status" value="1"/>
</dbReference>
<dbReference type="Gene3D" id="2.60.40.1670">
    <property type="entry name" value="beta-sandwich domain of Sec23/24"/>
    <property type="match status" value="1"/>
</dbReference>
<dbReference type="GO" id="GO:0008270">
    <property type="term" value="F:zinc ion binding"/>
    <property type="evidence" value="ECO:0007669"/>
    <property type="project" value="InterPro"/>
</dbReference>
<dbReference type="InterPro" id="IPR007123">
    <property type="entry name" value="Gelsolin-like_dom"/>
</dbReference>
<dbReference type="Gene3D" id="1.20.120.730">
    <property type="entry name" value="Sec23/Sec24 helical domain"/>
    <property type="match status" value="1"/>
</dbReference>
<evidence type="ECO:0000256" key="9">
    <source>
        <dbReference type="ARBA" id="ARBA00022927"/>
    </source>
</evidence>
<evidence type="ECO:0000256" key="8">
    <source>
        <dbReference type="ARBA" id="ARBA00022892"/>
    </source>
</evidence>
<proteinExistence type="inferred from homology"/>
<dbReference type="GO" id="GO:0000139">
    <property type="term" value="C:Golgi membrane"/>
    <property type="evidence" value="ECO:0007669"/>
    <property type="project" value="UniProtKB-SubCell"/>
</dbReference>
<keyword evidence="11" id="KW-0472">Membrane</keyword>
<dbReference type="STRING" id="329046.A0A1Y2CHE4"/>
<dbReference type="GO" id="GO:1990753">
    <property type="term" value="C:equatorial cell cortex"/>
    <property type="evidence" value="ECO:0007669"/>
    <property type="project" value="EnsemblFungi"/>
</dbReference>